<dbReference type="PANTHER" id="PTHR20974:SF0">
    <property type="entry name" value="UPF0585 PROTEIN CG18661"/>
    <property type="match status" value="1"/>
</dbReference>
<dbReference type="STRING" id="938405.SAMN02927895_00088"/>
<dbReference type="AlphaFoldDB" id="A0A1G6UCQ3"/>
<dbReference type="InterPro" id="IPR010342">
    <property type="entry name" value="DUF938"/>
</dbReference>
<dbReference type="InterPro" id="IPR029063">
    <property type="entry name" value="SAM-dependent_MTases_sf"/>
</dbReference>
<dbReference type="Pfam" id="PF06080">
    <property type="entry name" value="DUF938"/>
    <property type="match status" value="1"/>
</dbReference>
<dbReference type="Gene3D" id="3.40.50.150">
    <property type="entry name" value="Vaccinia Virus protein VP39"/>
    <property type="match status" value="1"/>
</dbReference>
<dbReference type="SUPFAM" id="SSF53335">
    <property type="entry name" value="S-adenosyl-L-methionine-dependent methyltransferases"/>
    <property type="match status" value="1"/>
</dbReference>
<dbReference type="EMBL" id="FMZX01000007">
    <property type="protein sequence ID" value="SDD38355.1"/>
    <property type="molecule type" value="Genomic_DNA"/>
</dbReference>
<protein>
    <recommendedName>
        <fullName evidence="3">SAM-dependent methyltransferase</fullName>
    </recommendedName>
</protein>
<organism evidence="1 2">
    <name type="scientific">Belnapia rosea</name>
    <dbReference type="NCBI Taxonomy" id="938405"/>
    <lineage>
        <taxon>Bacteria</taxon>
        <taxon>Pseudomonadati</taxon>
        <taxon>Pseudomonadota</taxon>
        <taxon>Alphaproteobacteria</taxon>
        <taxon>Acetobacterales</taxon>
        <taxon>Roseomonadaceae</taxon>
        <taxon>Belnapia</taxon>
    </lineage>
</organism>
<name>A0A1G6UCQ3_9PROT</name>
<dbReference type="RefSeq" id="WP_090663689.1">
    <property type="nucleotide sequence ID" value="NZ_FMZX01000007.1"/>
</dbReference>
<evidence type="ECO:0000313" key="2">
    <source>
        <dbReference type="Proteomes" id="UP000198925"/>
    </source>
</evidence>
<reference evidence="1 2" key="1">
    <citation type="submission" date="2016-10" db="EMBL/GenBank/DDBJ databases">
        <authorList>
            <person name="de Groot N.N."/>
        </authorList>
    </citation>
    <scope>NUCLEOTIDE SEQUENCE [LARGE SCALE GENOMIC DNA]</scope>
    <source>
        <strain evidence="1 2">CPCC 100156</strain>
    </source>
</reference>
<proteinExistence type="predicted"/>
<keyword evidence="2" id="KW-1185">Reference proteome</keyword>
<sequence length="195" mass="20271">MTGPRRHAPATLRNREPILAVLRRHLPPAGLVLEVASGTGEHAAHFAAALPHLAFQPSEREAAALPGIDAWGAGLPNLRPAMVLDAMGGGWPAAAAVLCVNMIHIAPWAATLGLLRGAAGCLEAGGVLVLYGPYRRGGAHTAPSNAAFDADLRARDPTWGIRDLEAVTEAAAAEGFAPPIVEAMPANNLTLIFRR</sequence>
<accession>A0A1G6UCQ3</accession>
<dbReference type="PANTHER" id="PTHR20974">
    <property type="entry name" value="UPF0585 PROTEIN CG18661"/>
    <property type="match status" value="1"/>
</dbReference>
<evidence type="ECO:0008006" key="3">
    <source>
        <dbReference type="Google" id="ProtNLM"/>
    </source>
</evidence>
<dbReference type="Proteomes" id="UP000198925">
    <property type="component" value="Unassembled WGS sequence"/>
</dbReference>
<evidence type="ECO:0000313" key="1">
    <source>
        <dbReference type="EMBL" id="SDD38355.1"/>
    </source>
</evidence>
<gene>
    <name evidence="1" type="ORF">SAMN04487779_1007104</name>
</gene>